<accession>A0A212KHQ3</accession>
<evidence type="ECO:0000256" key="4">
    <source>
        <dbReference type="ARBA" id="ARBA00022989"/>
    </source>
</evidence>
<evidence type="ECO:0000256" key="6">
    <source>
        <dbReference type="SAM" id="Phobius"/>
    </source>
</evidence>
<sequence>MSLHLLSLFVAAVFLLSGTPGPNMLHILARSVALGVRRALIAMAGVLLALIAVLAASAAGLSAVLMALPGAFEILRFVGVAYLVHLGIRSWRGGTVAIASDAAPAPAPTSRKIFAGGFFVCASNPKLLLFATAFLPQFVDPAEPAAMQFAILVATFAAIELFWMLVYALGGKGLARHLGSPRLRTAFNRVTGGVFVAFGALLLRLKPVV</sequence>
<evidence type="ECO:0000256" key="3">
    <source>
        <dbReference type="ARBA" id="ARBA00022692"/>
    </source>
</evidence>
<keyword evidence="2" id="KW-1003">Cell membrane</keyword>
<dbReference type="Pfam" id="PF01810">
    <property type="entry name" value="LysE"/>
    <property type="match status" value="1"/>
</dbReference>
<comment type="subcellular location">
    <subcellularLocation>
        <location evidence="1">Cell membrane</location>
        <topology evidence="1">Multi-pass membrane protein</topology>
    </subcellularLocation>
</comment>
<evidence type="ECO:0000256" key="2">
    <source>
        <dbReference type="ARBA" id="ARBA00022475"/>
    </source>
</evidence>
<evidence type="ECO:0000313" key="7">
    <source>
        <dbReference type="EMBL" id="SBW11233.1"/>
    </source>
</evidence>
<dbReference type="GO" id="GO:0005886">
    <property type="term" value="C:plasma membrane"/>
    <property type="evidence" value="ECO:0007669"/>
    <property type="project" value="UniProtKB-SubCell"/>
</dbReference>
<keyword evidence="5 6" id="KW-0472">Membrane</keyword>
<dbReference type="EMBL" id="FLUO01000002">
    <property type="protein sequence ID" value="SBW11233.1"/>
    <property type="molecule type" value="Genomic_DNA"/>
</dbReference>
<keyword evidence="4 6" id="KW-1133">Transmembrane helix</keyword>
<feature type="transmembrane region" description="Helical" evidence="6">
    <location>
        <begin position="39"/>
        <end position="68"/>
    </location>
</feature>
<evidence type="ECO:0000256" key="1">
    <source>
        <dbReference type="ARBA" id="ARBA00004651"/>
    </source>
</evidence>
<dbReference type="PANTHER" id="PTHR30086">
    <property type="entry name" value="ARGININE EXPORTER PROTEIN ARGO"/>
    <property type="match status" value="1"/>
</dbReference>
<proteinExistence type="predicted"/>
<reference evidence="7" key="1">
    <citation type="submission" date="2016-04" db="EMBL/GenBank/DDBJ databases">
        <authorList>
            <person name="Evans L.H."/>
            <person name="Alamgir A."/>
            <person name="Owens N."/>
            <person name="Weber N.D."/>
            <person name="Virtaneva K."/>
            <person name="Barbian K."/>
            <person name="Babar A."/>
            <person name="Rosenke K."/>
        </authorList>
    </citation>
    <scope>NUCLEOTIDE SEQUENCE</scope>
    <source>
        <strain evidence="7">86</strain>
    </source>
</reference>
<feature type="transmembrane region" description="Helical" evidence="6">
    <location>
        <begin position="145"/>
        <end position="166"/>
    </location>
</feature>
<dbReference type="InterPro" id="IPR001123">
    <property type="entry name" value="LeuE-type"/>
</dbReference>
<feature type="transmembrane region" description="Helical" evidence="6">
    <location>
        <begin position="186"/>
        <end position="205"/>
    </location>
</feature>
<feature type="transmembrane region" description="Helical" evidence="6">
    <location>
        <begin position="113"/>
        <end position="139"/>
    </location>
</feature>
<dbReference type="PANTHER" id="PTHR30086:SF20">
    <property type="entry name" value="ARGININE EXPORTER PROTEIN ARGO-RELATED"/>
    <property type="match status" value="1"/>
</dbReference>
<dbReference type="AlphaFoldDB" id="A0A212KHQ3"/>
<dbReference type="GO" id="GO:0015171">
    <property type="term" value="F:amino acid transmembrane transporter activity"/>
    <property type="evidence" value="ECO:0007669"/>
    <property type="project" value="TreeGrafter"/>
</dbReference>
<keyword evidence="3 6" id="KW-0812">Transmembrane</keyword>
<organism evidence="7">
    <name type="scientific">uncultured Alphaproteobacteria bacterium</name>
    <dbReference type="NCBI Taxonomy" id="91750"/>
    <lineage>
        <taxon>Bacteria</taxon>
        <taxon>Pseudomonadati</taxon>
        <taxon>Pseudomonadota</taxon>
        <taxon>Alphaproteobacteria</taxon>
        <taxon>environmental samples</taxon>
    </lineage>
</organism>
<name>A0A212KHQ3_9PROT</name>
<evidence type="ECO:0000256" key="5">
    <source>
        <dbReference type="ARBA" id="ARBA00023136"/>
    </source>
</evidence>
<protein>
    <submittedName>
        <fullName evidence="7">LysE type translocator family protein</fullName>
    </submittedName>
</protein>
<gene>
    <name evidence="7" type="ORF">KL86APRO_20122</name>
</gene>
<dbReference type="PIRSF" id="PIRSF006324">
    <property type="entry name" value="LeuE"/>
    <property type="match status" value="1"/>
</dbReference>